<keyword evidence="8" id="KW-1185">Reference proteome</keyword>
<dbReference type="Gene3D" id="3.50.50.60">
    <property type="entry name" value="FAD/NAD(P)-binding domain"/>
    <property type="match status" value="1"/>
</dbReference>
<evidence type="ECO:0000256" key="4">
    <source>
        <dbReference type="SAM" id="MobiDB-lite"/>
    </source>
</evidence>
<dbReference type="HOGENOM" id="CLU_009665_0_0_1"/>
<dbReference type="PRINTS" id="PR00420">
    <property type="entry name" value="RNGMNOXGNASE"/>
</dbReference>
<dbReference type="GO" id="GO:0071949">
    <property type="term" value="F:FAD binding"/>
    <property type="evidence" value="ECO:0007669"/>
    <property type="project" value="InterPro"/>
</dbReference>
<dbReference type="EMBL" id="KN847317">
    <property type="protein sequence ID" value="KIW61285.1"/>
    <property type="molecule type" value="Genomic_DNA"/>
</dbReference>
<sequence length="441" mass="49154">MLDLSKKLDIVVVGGSLAGLMTSIPLKRLGHRVTIFERSPTPLLHDQGAGVVAGGETQAFFHKHDLSKRPIEVTSQARFYLDHGGKVIDREDHQQRMTSWDLLYYVGRANFDAVKSAYLEQVPSKQDGDGEASYEYGRLVTAVRDVGDKVEVVYERTREGESKDNAGQPLTMMADFVIAADGPSSHTRNMLLGGQAADRKYAGYVAFRGTVPESELSEAAAAVFVERFTFFHADGTQALSYAIPGKAGNLDKGTRLVNWVWYWNVDEASEEYKELMTDVDGNTHRFTLPTGGKMQPYVWDRQKSRAKEVLPPQFAEIVGKTRMPFVQAITDVQPPDKGTKVGRLLNGKAVLVGDALAGFRPHTAASTSQAAFHALMLERVFKGEIDWAPFEKDVLDFAWSWQRRGVMLGNRSQFGHHPFADDRSQKSAPVQRSDLWMQKKQ</sequence>
<dbReference type="InterPro" id="IPR036188">
    <property type="entry name" value="FAD/NAD-bd_sf"/>
</dbReference>
<protein>
    <submittedName>
        <fullName evidence="7">Uncharacterized protein</fullName>
    </submittedName>
</protein>
<dbReference type="InterPro" id="IPR002938">
    <property type="entry name" value="FAD-bd"/>
</dbReference>
<dbReference type="GO" id="GO:0016491">
    <property type="term" value="F:oxidoreductase activity"/>
    <property type="evidence" value="ECO:0007669"/>
    <property type="project" value="UniProtKB-KW"/>
</dbReference>
<dbReference type="RefSeq" id="XP_013321869.1">
    <property type="nucleotide sequence ID" value="XM_013466415.1"/>
</dbReference>
<evidence type="ECO:0000313" key="8">
    <source>
        <dbReference type="Proteomes" id="UP000054342"/>
    </source>
</evidence>
<feature type="domain" description="FAD-binding" evidence="5">
    <location>
        <begin position="8"/>
        <end position="194"/>
    </location>
</feature>
<dbReference type="SUPFAM" id="SSF51905">
    <property type="entry name" value="FAD/NAD(P)-binding domain"/>
    <property type="match status" value="1"/>
</dbReference>
<name>A0A0D2F2V2_9EURO</name>
<dbReference type="Gene3D" id="3.30.9.60">
    <property type="match status" value="1"/>
</dbReference>
<dbReference type="STRING" id="348802.A0A0D2F2V2"/>
<evidence type="ECO:0000259" key="5">
    <source>
        <dbReference type="Pfam" id="PF01494"/>
    </source>
</evidence>
<dbReference type="Pfam" id="PF22607">
    <property type="entry name" value="FAD_binding-like"/>
    <property type="match status" value="1"/>
</dbReference>
<evidence type="ECO:0000256" key="3">
    <source>
        <dbReference type="ARBA" id="ARBA00023002"/>
    </source>
</evidence>
<feature type="region of interest" description="Disordered" evidence="4">
    <location>
        <begin position="417"/>
        <end position="441"/>
    </location>
</feature>
<keyword evidence="1" id="KW-0285">Flavoprotein</keyword>
<dbReference type="Pfam" id="PF01494">
    <property type="entry name" value="FAD_binding_3"/>
    <property type="match status" value="1"/>
</dbReference>
<dbReference type="SUPFAM" id="SSF54373">
    <property type="entry name" value="FAD-linked reductases, C-terminal domain"/>
    <property type="match status" value="1"/>
</dbReference>
<gene>
    <name evidence="7" type="ORF">PV05_01424</name>
</gene>
<evidence type="ECO:0000259" key="6">
    <source>
        <dbReference type="Pfam" id="PF22607"/>
    </source>
</evidence>
<keyword evidence="3" id="KW-0560">Oxidoreductase</keyword>
<dbReference type="InterPro" id="IPR053212">
    <property type="entry name" value="DHP_3-monooxygenase"/>
</dbReference>
<dbReference type="AlphaFoldDB" id="A0A0D2F2V2"/>
<organism evidence="7 8">
    <name type="scientific">Exophiala xenobiotica</name>
    <dbReference type="NCBI Taxonomy" id="348802"/>
    <lineage>
        <taxon>Eukaryota</taxon>
        <taxon>Fungi</taxon>
        <taxon>Dikarya</taxon>
        <taxon>Ascomycota</taxon>
        <taxon>Pezizomycotina</taxon>
        <taxon>Eurotiomycetes</taxon>
        <taxon>Chaetothyriomycetidae</taxon>
        <taxon>Chaetothyriales</taxon>
        <taxon>Herpotrichiellaceae</taxon>
        <taxon>Exophiala</taxon>
    </lineage>
</organism>
<dbReference type="PANTHER" id="PTHR47469:SF2">
    <property type="entry name" value="OS06G0597600 PROTEIN"/>
    <property type="match status" value="1"/>
</dbReference>
<dbReference type="Proteomes" id="UP000054342">
    <property type="component" value="Unassembled WGS sequence"/>
</dbReference>
<dbReference type="OrthoDB" id="655030at2759"/>
<dbReference type="InterPro" id="IPR054707">
    <property type="entry name" value="DhpH_subs-bd"/>
</dbReference>
<accession>A0A0D2F2V2</accession>
<reference evidence="7 8" key="1">
    <citation type="submission" date="2015-01" db="EMBL/GenBank/DDBJ databases">
        <title>The Genome Sequence of Exophiala xenobiotica CBS118157.</title>
        <authorList>
            <consortium name="The Broad Institute Genomics Platform"/>
            <person name="Cuomo C."/>
            <person name="de Hoog S."/>
            <person name="Gorbushina A."/>
            <person name="Stielow B."/>
            <person name="Teixiera M."/>
            <person name="Abouelleil A."/>
            <person name="Chapman S.B."/>
            <person name="Priest M."/>
            <person name="Young S.K."/>
            <person name="Wortman J."/>
            <person name="Nusbaum C."/>
            <person name="Birren B."/>
        </authorList>
    </citation>
    <scope>NUCLEOTIDE SEQUENCE [LARGE SCALE GENOMIC DNA]</scope>
    <source>
        <strain evidence="7 8">CBS 118157</strain>
    </source>
</reference>
<evidence type="ECO:0000313" key="7">
    <source>
        <dbReference type="EMBL" id="KIW61285.1"/>
    </source>
</evidence>
<dbReference type="GeneID" id="25323332"/>
<keyword evidence="2" id="KW-0274">FAD</keyword>
<feature type="domain" description="2,6-dihydroxypyridine 3-monooxygenase substrate binding" evidence="6">
    <location>
        <begin position="201"/>
        <end position="331"/>
    </location>
</feature>
<dbReference type="PANTHER" id="PTHR47469">
    <property type="entry name" value="MONOOXYGENASE-LIKE"/>
    <property type="match status" value="1"/>
</dbReference>
<evidence type="ECO:0000256" key="2">
    <source>
        <dbReference type="ARBA" id="ARBA00022827"/>
    </source>
</evidence>
<evidence type="ECO:0000256" key="1">
    <source>
        <dbReference type="ARBA" id="ARBA00022630"/>
    </source>
</evidence>
<proteinExistence type="predicted"/>